<dbReference type="RefSeq" id="XP_018041212.1">
    <property type="nucleotide sequence ID" value="XM_018186529.1"/>
</dbReference>
<keyword evidence="3" id="KW-1185">Reference proteome</keyword>
<dbReference type="Proteomes" id="UP000077069">
    <property type="component" value="Unassembled WGS sequence"/>
</dbReference>
<accession>A0A177CVN2</accession>
<evidence type="ECO:0000256" key="1">
    <source>
        <dbReference type="SAM" id="MobiDB-lite"/>
    </source>
</evidence>
<proteinExistence type="predicted"/>
<dbReference type="InParanoid" id="A0A177CVN2"/>
<evidence type="ECO:0000313" key="3">
    <source>
        <dbReference type="Proteomes" id="UP000077069"/>
    </source>
</evidence>
<feature type="region of interest" description="Disordered" evidence="1">
    <location>
        <begin position="83"/>
        <end position="106"/>
    </location>
</feature>
<dbReference type="AlphaFoldDB" id="A0A177CVN2"/>
<gene>
    <name evidence="2" type="ORF">CC84DRAFT_496508</name>
</gene>
<dbReference type="GeneID" id="28770015"/>
<reference evidence="2 3" key="1">
    <citation type="submission" date="2016-05" db="EMBL/GenBank/DDBJ databases">
        <title>Comparative analysis of secretome profiles of manganese(II)-oxidizing ascomycete fungi.</title>
        <authorList>
            <consortium name="DOE Joint Genome Institute"/>
            <person name="Zeiner C.A."/>
            <person name="Purvine S.O."/>
            <person name="Zink E.M."/>
            <person name="Wu S."/>
            <person name="Pasa-Tolic L."/>
            <person name="Chaput D.L."/>
            <person name="Haridas S."/>
            <person name="Grigoriev I.V."/>
            <person name="Santelli C.M."/>
            <person name="Hansel C.M."/>
        </authorList>
    </citation>
    <scope>NUCLEOTIDE SEQUENCE [LARGE SCALE GENOMIC DNA]</scope>
    <source>
        <strain evidence="2 3">AP3s5-JAC2a</strain>
    </source>
</reference>
<organism evidence="2 3">
    <name type="scientific">Paraphaeosphaeria sporulosa</name>
    <dbReference type="NCBI Taxonomy" id="1460663"/>
    <lineage>
        <taxon>Eukaryota</taxon>
        <taxon>Fungi</taxon>
        <taxon>Dikarya</taxon>
        <taxon>Ascomycota</taxon>
        <taxon>Pezizomycotina</taxon>
        <taxon>Dothideomycetes</taxon>
        <taxon>Pleosporomycetidae</taxon>
        <taxon>Pleosporales</taxon>
        <taxon>Massarineae</taxon>
        <taxon>Didymosphaeriaceae</taxon>
        <taxon>Paraphaeosphaeria</taxon>
    </lineage>
</organism>
<dbReference type="EMBL" id="KV441549">
    <property type="protein sequence ID" value="OAG10847.1"/>
    <property type="molecule type" value="Genomic_DNA"/>
</dbReference>
<evidence type="ECO:0000313" key="2">
    <source>
        <dbReference type="EMBL" id="OAG10847.1"/>
    </source>
</evidence>
<protein>
    <submittedName>
        <fullName evidence="2">Uncharacterized protein</fullName>
    </submittedName>
</protein>
<sequence>MTYKAACSLKTVWMLHTTNIAREHVLLLQGCLRRRPAHYRSTDKPTALTSITCTSSSSALQAPPHSTLASPSTPRFIPCCHASASNPAPAKSGTPPQRRCDAPDTARKRAFQRARGFFEDAGRDGRSTCARRCVVPGRDGDVRARWLMRPEA</sequence>
<name>A0A177CVN2_9PLEO</name>